<comment type="function">
    <text evidence="8">Probably a riboflavin-binding protein that interacts with the energy-coupling factor (ECF) ABC-transporter complex.</text>
</comment>
<evidence type="ECO:0000256" key="5">
    <source>
        <dbReference type="ARBA" id="ARBA00022692"/>
    </source>
</evidence>
<dbReference type="Gene3D" id="1.10.1760.20">
    <property type="match status" value="1"/>
</dbReference>
<evidence type="ECO:0000313" key="10">
    <source>
        <dbReference type="EMBL" id="TNK90300.1"/>
    </source>
</evidence>
<dbReference type="GO" id="GO:0032217">
    <property type="term" value="F:riboflavin transmembrane transporter activity"/>
    <property type="evidence" value="ECO:0007669"/>
    <property type="project" value="UniProtKB-UniRule"/>
</dbReference>
<feature type="transmembrane region" description="Helical" evidence="9">
    <location>
        <begin position="58"/>
        <end position="83"/>
    </location>
</feature>
<proteinExistence type="inferred from homology"/>
<evidence type="ECO:0000313" key="11">
    <source>
        <dbReference type="Proteomes" id="UP000313312"/>
    </source>
</evidence>
<keyword evidence="5 9" id="KW-0812">Transmembrane</keyword>
<dbReference type="EMBL" id="QFCR01000012">
    <property type="protein sequence ID" value="TNK90300.1"/>
    <property type="molecule type" value="Genomic_DNA"/>
</dbReference>
<protein>
    <recommendedName>
        <fullName evidence="8">Riboflavin transporter</fullName>
    </recommendedName>
</protein>
<dbReference type="AlphaFoldDB" id="A0A5C4TJL7"/>
<keyword evidence="4 8" id="KW-1003">Cell membrane</keyword>
<comment type="similarity">
    <text evidence="2 8">Belongs to the prokaryotic riboflavin transporter (P-RFT) (TC 2.A.87) family.</text>
</comment>
<feature type="transmembrane region" description="Helical" evidence="9">
    <location>
        <begin position="89"/>
        <end position="112"/>
    </location>
</feature>
<keyword evidence="6 9" id="KW-1133">Transmembrane helix</keyword>
<dbReference type="InterPro" id="IPR025720">
    <property type="entry name" value="RibU"/>
</dbReference>
<accession>A0A5C4TJL7</accession>
<evidence type="ECO:0000256" key="2">
    <source>
        <dbReference type="ARBA" id="ARBA00005540"/>
    </source>
</evidence>
<keyword evidence="3 8" id="KW-0813">Transport</keyword>
<keyword evidence="7 8" id="KW-0472">Membrane</keyword>
<evidence type="ECO:0000256" key="1">
    <source>
        <dbReference type="ARBA" id="ARBA00004651"/>
    </source>
</evidence>
<evidence type="ECO:0000256" key="4">
    <source>
        <dbReference type="ARBA" id="ARBA00022475"/>
    </source>
</evidence>
<organism evidence="10 11">
    <name type="scientific">Fructilactobacillus sanfranciscensis</name>
    <name type="common">Lactobacillus sanfranciscensis</name>
    <dbReference type="NCBI Taxonomy" id="1625"/>
    <lineage>
        <taxon>Bacteria</taxon>
        <taxon>Bacillati</taxon>
        <taxon>Bacillota</taxon>
        <taxon>Bacilli</taxon>
        <taxon>Lactobacillales</taxon>
        <taxon>Lactobacillaceae</taxon>
        <taxon>Fructilactobacillus</taxon>
    </lineage>
</organism>
<name>A0A5C4TJL7_FRUSA</name>
<evidence type="ECO:0000256" key="9">
    <source>
        <dbReference type="SAM" id="Phobius"/>
    </source>
</evidence>
<evidence type="ECO:0000256" key="7">
    <source>
        <dbReference type="ARBA" id="ARBA00023136"/>
    </source>
</evidence>
<dbReference type="PANTHER" id="PTHR38438:SF1">
    <property type="entry name" value="RIBOFLAVIN TRANSPORTER RIBU"/>
    <property type="match status" value="1"/>
</dbReference>
<dbReference type="PIRSF" id="PIRSF037778">
    <property type="entry name" value="UCP037778_transp_RibU"/>
    <property type="match status" value="1"/>
</dbReference>
<comment type="subcellular location">
    <subcellularLocation>
        <location evidence="1">Cell membrane</location>
        <topology evidence="1">Multi-pass membrane protein</topology>
    </subcellularLocation>
</comment>
<evidence type="ECO:0000256" key="3">
    <source>
        <dbReference type="ARBA" id="ARBA00022448"/>
    </source>
</evidence>
<reference evidence="10 11" key="1">
    <citation type="submission" date="2018-05" db="EMBL/GenBank/DDBJ databases">
        <title>Lactobacillus sanfranciscensis Ah4 draft denome sequence.</title>
        <authorList>
            <person name="Zhang G."/>
        </authorList>
    </citation>
    <scope>NUCLEOTIDE SEQUENCE [LARGE SCALE GENOMIC DNA]</scope>
    <source>
        <strain evidence="10 11">Ah4</strain>
    </source>
</reference>
<feature type="transmembrane region" description="Helical" evidence="9">
    <location>
        <begin position="124"/>
        <end position="146"/>
    </location>
</feature>
<dbReference type="InterPro" id="IPR024529">
    <property type="entry name" value="ECF_trnsprt_substrate-spec"/>
</dbReference>
<evidence type="ECO:0000256" key="8">
    <source>
        <dbReference type="PIRNR" id="PIRNR037778"/>
    </source>
</evidence>
<gene>
    <name evidence="10" type="ORF">DID87_04660</name>
</gene>
<dbReference type="GO" id="GO:0005886">
    <property type="term" value="C:plasma membrane"/>
    <property type="evidence" value="ECO:0007669"/>
    <property type="project" value="UniProtKB-SubCell"/>
</dbReference>
<feature type="transmembrane region" description="Helical" evidence="9">
    <location>
        <begin position="22"/>
        <end position="46"/>
    </location>
</feature>
<evidence type="ECO:0000256" key="6">
    <source>
        <dbReference type="ARBA" id="ARBA00022989"/>
    </source>
</evidence>
<dbReference type="Pfam" id="PF12822">
    <property type="entry name" value="ECF_trnsprt"/>
    <property type="match status" value="1"/>
</dbReference>
<feature type="transmembrane region" description="Helical" evidence="9">
    <location>
        <begin position="166"/>
        <end position="189"/>
    </location>
</feature>
<sequence length="197" mass="22011">MLQNKLIRSDSMSVNNQSIKRLVLVSILAAIAYVLMFIAFPILPFVSFLKLDFSDLPILLGLFTLGPVAAIEITVLKLFLYWLTNGFSMIQLIGLSSSLVVSLIFIGVFYLFRKDVQSKTLKQYIPVIVSALILTVVMSILNYFVFLPLYIKLLGFNLGQSISKMVITGIAPFNLIKGLVVGIVFVLIFNRLKVKDL</sequence>
<comment type="caution">
    <text evidence="10">The sequence shown here is derived from an EMBL/GenBank/DDBJ whole genome shotgun (WGS) entry which is preliminary data.</text>
</comment>
<dbReference type="PANTHER" id="PTHR38438">
    <property type="entry name" value="RIBOFLAVIN TRANSPORTER RIBU"/>
    <property type="match status" value="1"/>
</dbReference>
<dbReference type="Proteomes" id="UP000313312">
    <property type="component" value="Unassembled WGS sequence"/>
</dbReference>